<comment type="caution">
    <text evidence="2">The sequence shown here is derived from an EMBL/GenBank/DDBJ whole genome shotgun (WGS) entry which is preliminary data.</text>
</comment>
<dbReference type="Pfam" id="PF05050">
    <property type="entry name" value="Methyltransf_21"/>
    <property type="match status" value="1"/>
</dbReference>
<evidence type="ECO:0000259" key="1">
    <source>
        <dbReference type="Pfam" id="PF05050"/>
    </source>
</evidence>
<proteinExistence type="predicted"/>
<evidence type="ECO:0000313" key="2">
    <source>
        <dbReference type="EMBL" id="RZT75558.1"/>
    </source>
</evidence>
<dbReference type="NCBIfam" id="TIGR01444">
    <property type="entry name" value="fkbM_fam"/>
    <property type="match status" value="1"/>
</dbReference>
<accession>A0ABY0IMG9</accession>
<dbReference type="PANTHER" id="PTHR34203:SF15">
    <property type="entry name" value="SLL1173 PROTEIN"/>
    <property type="match status" value="1"/>
</dbReference>
<dbReference type="InterPro" id="IPR006342">
    <property type="entry name" value="FkbM_mtfrase"/>
</dbReference>
<dbReference type="Gene3D" id="3.40.50.150">
    <property type="entry name" value="Vaccinia Virus protein VP39"/>
    <property type="match status" value="1"/>
</dbReference>
<gene>
    <name evidence="2" type="ORF">EV678_3161</name>
</gene>
<keyword evidence="2" id="KW-0489">Methyltransferase</keyword>
<dbReference type="RefSeq" id="WP_014236872.1">
    <property type="nucleotide sequence ID" value="NZ_SHKM01000004.1"/>
</dbReference>
<dbReference type="Proteomes" id="UP000292136">
    <property type="component" value="Unassembled WGS sequence"/>
</dbReference>
<protein>
    <submittedName>
        <fullName evidence="2">FkbM family methyltransferase</fullName>
    </submittedName>
</protein>
<dbReference type="SUPFAM" id="SSF53335">
    <property type="entry name" value="S-adenosyl-L-methionine-dependent methyltransferases"/>
    <property type="match status" value="1"/>
</dbReference>
<organism evidence="2 3">
    <name type="scientific">Azospira oryzae</name>
    <dbReference type="NCBI Taxonomy" id="146939"/>
    <lineage>
        <taxon>Bacteria</taxon>
        <taxon>Pseudomonadati</taxon>
        <taxon>Pseudomonadota</taxon>
        <taxon>Betaproteobacteria</taxon>
        <taxon>Rhodocyclales</taxon>
        <taxon>Rhodocyclaceae</taxon>
        <taxon>Azospira</taxon>
    </lineage>
</organism>
<name>A0ABY0IMG9_9RHOO</name>
<sequence length="239" mass="27302">MNTEQDFASQLYRIGILNWQSMQHSGEAFFLRNHLKGKIAPVVVDVGANVGLYSGLALESCPSAQVFAFEPHPETYQKLRRNLPNIQAFNVGMGSAAGSFTMYDYADQASSHASLYAEVFTDIHQRPHRSFDIEIRTLDAVIPELGIEHIDLLKVDVEGHELEVFKGAAQCLEKGMVQAIQFEFNEMNIASRTYFKDFFDYLKGYRFFRLLPNGYYPIEHYSPVQCEIFAFQNIVCFKK</sequence>
<evidence type="ECO:0000313" key="3">
    <source>
        <dbReference type="Proteomes" id="UP000292136"/>
    </source>
</evidence>
<keyword evidence="3" id="KW-1185">Reference proteome</keyword>
<reference evidence="2 3" key="1">
    <citation type="submission" date="2019-02" db="EMBL/GenBank/DDBJ databases">
        <title>Genomic Encyclopedia of Type Strains, Phase IV (KMG-IV): sequencing the most valuable type-strain genomes for metagenomic binning, comparative biology and taxonomic classification.</title>
        <authorList>
            <person name="Goeker M."/>
        </authorList>
    </citation>
    <scope>NUCLEOTIDE SEQUENCE [LARGE SCALE GENOMIC DNA]</scope>
    <source>
        <strain evidence="2 3">DSM 21223</strain>
    </source>
</reference>
<dbReference type="InterPro" id="IPR052514">
    <property type="entry name" value="SAM-dependent_MTase"/>
</dbReference>
<keyword evidence="2" id="KW-0808">Transferase</keyword>
<dbReference type="PANTHER" id="PTHR34203">
    <property type="entry name" value="METHYLTRANSFERASE, FKBM FAMILY PROTEIN"/>
    <property type="match status" value="1"/>
</dbReference>
<dbReference type="GO" id="GO:0032259">
    <property type="term" value="P:methylation"/>
    <property type="evidence" value="ECO:0007669"/>
    <property type="project" value="UniProtKB-KW"/>
</dbReference>
<dbReference type="InterPro" id="IPR029063">
    <property type="entry name" value="SAM-dependent_MTases_sf"/>
</dbReference>
<feature type="domain" description="Methyltransferase FkbM" evidence="1">
    <location>
        <begin position="45"/>
        <end position="206"/>
    </location>
</feature>
<dbReference type="EMBL" id="SHKM01000004">
    <property type="protein sequence ID" value="RZT75558.1"/>
    <property type="molecule type" value="Genomic_DNA"/>
</dbReference>
<dbReference type="GO" id="GO:0008168">
    <property type="term" value="F:methyltransferase activity"/>
    <property type="evidence" value="ECO:0007669"/>
    <property type="project" value="UniProtKB-KW"/>
</dbReference>